<dbReference type="RefSeq" id="WP_338342921.1">
    <property type="nucleotide sequence ID" value="NZ_CAUZLP010000002.1"/>
</dbReference>
<dbReference type="Proteomes" id="UP001314261">
    <property type="component" value="Unassembled WGS sequence"/>
</dbReference>
<evidence type="ECO:0000313" key="2">
    <source>
        <dbReference type="Proteomes" id="UP001314261"/>
    </source>
</evidence>
<reference evidence="1 2" key="1">
    <citation type="submission" date="2023-10" db="EMBL/GenBank/DDBJ databases">
        <authorList>
            <person name="Botero Cardona J."/>
        </authorList>
    </citation>
    <scope>NUCLEOTIDE SEQUENCE [LARGE SCALE GENOMIC DNA]</scope>
    <source>
        <strain evidence="1 2">R-54839</strain>
    </source>
</reference>
<sequence length="105" mass="12390">MSNFNDVVRVTIPTFSDEQLDSILENHSVDEVMKALGYEETLIDNDYKNKISKKLLSCCFESDNFLEKTSHTTKISIYDLYSIINYNYKFIEDKTFKKLFLYLDC</sequence>
<keyword evidence="2" id="KW-1185">Reference proteome</keyword>
<organism evidence="1 2">
    <name type="scientific">Fructobacillus fructosus</name>
    <dbReference type="NCBI Taxonomy" id="1631"/>
    <lineage>
        <taxon>Bacteria</taxon>
        <taxon>Bacillati</taxon>
        <taxon>Bacillota</taxon>
        <taxon>Bacilli</taxon>
        <taxon>Lactobacillales</taxon>
        <taxon>Lactobacillaceae</taxon>
        <taxon>Fructobacillus</taxon>
    </lineage>
</organism>
<protein>
    <submittedName>
        <fullName evidence="1">Uncharacterized protein</fullName>
    </submittedName>
</protein>
<dbReference type="EMBL" id="CAUZLR010000001">
    <property type="protein sequence ID" value="CAK1225935.1"/>
    <property type="molecule type" value="Genomic_DNA"/>
</dbReference>
<evidence type="ECO:0000313" key="1">
    <source>
        <dbReference type="EMBL" id="CAK1225935.1"/>
    </source>
</evidence>
<proteinExistence type="predicted"/>
<comment type="caution">
    <text evidence="1">The sequence shown here is derived from an EMBL/GenBank/DDBJ whole genome shotgun (WGS) entry which is preliminary data.</text>
</comment>
<name>A0ABN9YJF2_9LACO</name>
<accession>A0ABN9YJF2</accession>
<gene>
    <name evidence="1" type="ORF">R54839_PPFHFPJH_00192</name>
</gene>